<dbReference type="Proteomes" id="UP001281147">
    <property type="component" value="Unassembled WGS sequence"/>
</dbReference>
<gene>
    <name evidence="1" type="ORF">LTR37_008222</name>
</gene>
<sequence length="329" mass="34626">MSVVDLLLLIFSVHSFASPILRRGPQSGDAPYSVDAATLAAALSCPNGNPTDTAPPVLLVHGTISTGEESWGEGYVPALLANGYTPCYVTLPSRALGDMQVSAEYVAHSLHQISDLAGGAKTAVITHSQGGPVTQWALRFWPSTQSIVGAFVALAPDFAGIELGNSQLSDICIGDLCQSSIWQQSSGSNYYEALHANDFSAKVPTTSIWTKFDGVVEPAKENAQLPGAAVMSVQDLCPGRLTHHVFMTVDAAAFALTLDALKHGGTASVSRVRANRLSALGTCLRIVAPKMRSTVAESLGELIKELAEGFFAGENRVTQEPPIMAYAAK</sequence>
<reference evidence="1" key="1">
    <citation type="submission" date="2023-07" db="EMBL/GenBank/DDBJ databases">
        <title>Black Yeasts Isolated from many extreme environments.</title>
        <authorList>
            <person name="Coleine C."/>
            <person name="Stajich J.E."/>
            <person name="Selbmann L."/>
        </authorList>
    </citation>
    <scope>NUCLEOTIDE SEQUENCE</scope>
    <source>
        <strain evidence="1">CCFEE 5714</strain>
    </source>
</reference>
<protein>
    <submittedName>
        <fullName evidence="1">Uncharacterized protein</fullName>
    </submittedName>
</protein>
<name>A0ACC3NBD3_9PEZI</name>
<keyword evidence="2" id="KW-1185">Reference proteome</keyword>
<dbReference type="EMBL" id="JAUTXU010000060">
    <property type="protein sequence ID" value="KAK3713736.1"/>
    <property type="molecule type" value="Genomic_DNA"/>
</dbReference>
<proteinExistence type="predicted"/>
<accession>A0ACC3NBD3</accession>
<evidence type="ECO:0000313" key="2">
    <source>
        <dbReference type="Proteomes" id="UP001281147"/>
    </source>
</evidence>
<evidence type="ECO:0000313" key="1">
    <source>
        <dbReference type="EMBL" id="KAK3713736.1"/>
    </source>
</evidence>
<comment type="caution">
    <text evidence="1">The sequence shown here is derived from an EMBL/GenBank/DDBJ whole genome shotgun (WGS) entry which is preliminary data.</text>
</comment>
<organism evidence="1 2">
    <name type="scientific">Vermiconidia calcicola</name>
    <dbReference type="NCBI Taxonomy" id="1690605"/>
    <lineage>
        <taxon>Eukaryota</taxon>
        <taxon>Fungi</taxon>
        <taxon>Dikarya</taxon>
        <taxon>Ascomycota</taxon>
        <taxon>Pezizomycotina</taxon>
        <taxon>Dothideomycetes</taxon>
        <taxon>Dothideomycetidae</taxon>
        <taxon>Mycosphaerellales</taxon>
        <taxon>Extremaceae</taxon>
        <taxon>Vermiconidia</taxon>
    </lineage>
</organism>